<keyword evidence="8" id="KW-1185">Reference proteome</keyword>
<feature type="transmembrane region" description="Helical" evidence="6">
    <location>
        <begin position="309"/>
        <end position="332"/>
    </location>
</feature>
<reference evidence="8" key="1">
    <citation type="journal article" date="2019" name="Int. J. Syst. Evol. Microbiol.">
        <title>The Global Catalogue of Microorganisms (GCM) 10K type strain sequencing project: providing services to taxonomists for standard genome sequencing and annotation.</title>
        <authorList>
            <consortium name="The Broad Institute Genomics Platform"/>
            <consortium name="The Broad Institute Genome Sequencing Center for Infectious Disease"/>
            <person name="Wu L."/>
            <person name="Ma J."/>
        </authorList>
    </citation>
    <scope>NUCLEOTIDE SEQUENCE [LARGE SCALE GENOMIC DNA]</scope>
    <source>
        <strain evidence="8">KCTC 42107</strain>
    </source>
</reference>
<dbReference type="RefSeq" id="WP_379819977.1">
    <property type="nucleotide sequence ID" value="NZ_JBHUMD010000006.1"/>
</dbReference>
<dbReference type="InterPro" id="IPR050833">
    <property type="entry name" value="Poly_Biosynth_Transport"/>
</dbReference>
<keyword evidence="4 6" id="KW-1133">Transmembrane helix</keyword>
<feature type="transmembrane region" description="Helical" evidence="6">
    <location>
        <begin position="88"/>
        <end position="113"/>
    </location>
</feature>
<feature type="transmembrane region" description="Helical" evidence="6">
    <location>
        <begin position="184"/>
        <end position="205"/>
    </location>
</feature>
<feature type="transmembrane region" description="Helical" evidence="6">
    <location>
        <begin position="161"/>
        <end position="178"/>
    </location>
</feature>
<evidence type="ECO:0000256" key="1">
    <source>
        <dbReference type="ARBA" id="ARBA00004651"/>
    </source>
</evidence>
<evidence type="ECO:0000256" key="2">
    <source>
        <dbReference type="ARBA" id="ARBA00022475"/>
    </source>
</evidence>
<feature type="transmembrane region" description="Helical" evidence="6">
    <location>
        <begin position="226"/>
        <end position="248"/>
    </location>
</feature>
<evidence type="ECO:0000256" key="4">
    <source>
        <dbReference type="ARBA" id="ARBA00022989"/>
    </source>
</evidence>
<evidence type="ECO:0000313" key="8">
    <source>
        <dbReference type="Proteomes" id="UP001597480"/>
    </source>
</evidence>
<dbReference type="PANTHER" id="PTHR30250">
    <property type="entry name" value="PST FAMILY PREDICTED COLANIC ACID TRANSPORTER"/>
    <property type="match status" value="1"/>
</dbReference>
<feature type="transmembrane region" description="Helical" evidence="6">
    <location>
        <begin position="125"/>
        <end position="149"/>
    </location>
</feature>
<proteinExistence type="predicted"/>
<dbReference type="Proteomes" id="UP001597480">
    <property type="component" value="Unassembled WGS sequence"/>
</dbReference>
<keyword evidence="3 6" id="KW-0812">Transmembrane</keyword>
<dbReference type="PANTHER" id="PTHR30250:SF30">
    <property type="entry name" value="LIPID III FLIPPASE"/>
    <property type="match status" value="1"/>
</dbReference>
<feature type="transmembrane region" description="Helical" evidence="6">
    <location>
        <begin position="372"/>
        <end position="395"/>
    </location>
</feature>
<evidence type="ECO:0000256" key="3">
    <source>
        <dbReference type="ARBA" id="ARBA00022692"/>
    </source>
</evidence>
<comment type="caution">
    <text evidence="7">The sequence shown here is derived from an EMBL/GenBank/DDBJ whole genome shotgun (WGS) entry which is preliminary data.</text>
</comment>
<feature type="transmembrane region" description="Helical" evidence="6">
    <location>
        <begin position="344"/>
        <end position="365"/>
    </location>
</feature>
<dbReference type="CDD" id="cd13125">
    <property type="entry name" value="MATE_like_10"/>
    <property type="match status" value="1"/>
</dbReference>
<feature type="transmembrane region" description="Helical" evidence="6">
    <location>
        <begin position="21"/>
        <end position="49"/>
    </location>
</feature>
<dbReference type="InterPro" id="IPR044550">
    <property type="entry name" value="WzxE"/>
</dbReference>
<accession>A0ABW5NTJ7</accession>
<feature type="transmembrane region" description="Helical" evidence="6">
    <location>
        <begin position="401"/>
        <end position="419"/>
    </location>
</feature>
<organism evidence="7 8">
    <name type="scientific">Flavobacterium suzhouense</name>
    <dbReference type="NCBI Taxonomy" id="1529638"/>
    <lineage>
        <taxon>Bacteria</taxon>
        <taxon>Pseudomonadati</taxon>
        <taxon>Bacteroidota</taxon>
        <taxon>Flavobacteriia</taxon>
        <taxon>Flavobacteriales</taxon>
        <taxon>Flavobacteriaceae</taxon>
        <taxon>Flavobacterium</taxon>
    </lineage>
</organism>
<evidence type="ECO:0000256" key="6">
    <source>
        <dbReference type="SAM" id="Phobius"/>
    </source>
</evidence>
<evidence type="ECO:0000256" key="5">
    <source>
        <dbReference type="ARBA" id="ARBA00023136"/>
    </source>
</evidence>
<keyword evidence="2" id="KW-1003">Cell membrane</keyword>
<dbReference type="EMBL" id="JBHUMD010000006">
    <property type="protein sequence ID" value="MFD2601394.1"/>
    <property type="molecule type" value="Genomic_DNA"/>
</dbReference>
<gene>
    <name evidence="7" type="ORF">ACFSR3_04945</name>
</gene>
<name>A0ABW5NTJ7_9FLAO</name>
<comment type="subcellular location">
    <subcellularLocation>
        <location evidence="1">Cell membrane</location>
        <topology evidence="1">Multi-pass membrane protein</topology>
    </subcellularLocation>
</comment>
<evidence type="ECO:0000313" key="7">
    <source>
        <dbReference type="EMBL" id="MFD2601394.1"/>
    </source>
</evidence>
<keyword evidence="5 6" id="KW-0472">Membrane</keyword>
<protein>
    <submittedName>
        <fullName evidence="7">O-antigen translocase</fullName>
    </submittedName>
</protein>
<sequence>MKNLSEILKKPIVKVSSLNAVSVVVRILGGLFVAKAIAAYVGAAGLAVVENMRKFLTPVESFATLGMQNGIIKYVAENEKDEKKLYSVLSTVFLSIFGIVLLFTALLLVFSGYCSEWIFRNSDQYAWVFKVLAFSLPWYAGSLIFLAILNGFGDYKKVIRLNISGNIIGVILSIFLMWKFQTDGALLGLILFQAVYFIFTFYTIWQRFNGFPFLSFKYFDRTILKGLLSYSFMSLFSAILLPIVIISINNKLIDNFSFETAGQWSAMNRLSGFYMMFANTMLTVYFLPKLSVATDISETKQVFSSYYKSILPLFAIGLSVLYFLREFVVLFIFKEEFLPMTELFFWQLLGDFFKVGSLILGYQFFAKKLTKAFVITEVVSSVILLSSSIFLMAVYGAKGAVMGHAFTYFIYWIVLAVYFRKELI</sequence>